<gene>
    <name evidence="8" type="ORF">CWI84_08355</name>
</gene>
<dbReference type="SUPFAM" id="SSF88946">
    <property type="entry name" value="Sigma2 domain of RNA polymerase sigma factors"/>
    <property type="match status" value="1"/>
</dbReference>
<dbReference type="GO" id="GO:0016987">
    <property type="term" value="F:sigma factor activity"/>
    <property type="evidence" value="ECO:0007669"/>
    <property type="project" value="UniProtKB-KW"/>
</dbReference>
<feature type="domain" description="RNA polymerase sigma-70 region 2" evidence="6">
    <location>
        <begin position="23"/>
        <end position="87"/>
    </location>
</feature>
<feature type="transmembrane region" description="Helical" evidence="5">
    <location>
        <begin position="188"/>
        <end position="209"/>
    </location>
</feature>
<dbReference type="RefSeq" id="WP_126842138.1">
    <property type="nucleotide sequence ID" value="NZ_PIQH01000007.1"/>
</dbReference>
<name>A0A432ZQ43_9GAMM</name>
<dbReference type="OrthoDB" id="5757196at2"/>
<feature type="transmembrane region" description="Helical" evidence="5">
    <location>
        <begin position="270"/>
        <end position="289"/>
    </location>
</feature>
<evidence type="ECO:0000256" key="5">
    <source>
        <dbReference type="SAM" id="Phobius"/>
    </source>
</evidence>
<evidence type="ECO:0000256" key="3">
    <source>
        <dbReference type="ARBA" id="ARBA00023082"/>
    </source>
</evidence>
<feature type="transmembrane region" description="Helical" evidence="5">
    <location>
        <begin position="229"/>
        <end position="249"/>
    </location>
</feature>
<keyword evidence="4" id="KW-0804">Transcription</keyword>
<dbReference type="InterPro" id="IPR007627">
    <property type="entry name" value="RNA_pol_sigma70_r2"/>
</dbReference>
<dbReference type="InterPro" id="IPR013324">
    <property type="entry name" value="RNA_pol_sigma_r3/r4-like"/>
</dbReference>
<dbReference type="Gene3D" id="1.10.10.10">
    <property type="entry name" value="Winged helix-like DNA-binding domain superfamily/Winged helix DNA-binding domain"/>
    <property type="match status" value="1"/>
</dbReference>
<dbReference type="Pfam" id="PF04542">
    <property type="entry name" value="Sigma70_r2"/>
    <property type="match status" value="1"/>
</dbReference>
<dbReference type="Proteomes" id="UP000287996">
    <property type="component" value="Unassembled WGS sequence"/>
</dbReference>
<keyword evidence="3" id="KW-0731">Sigma factor</keyword>
<dbReference type="InterPro" id="IPR013325">
    <property type="entry name" value="RNA_pol_sigma_r2"/>
</dbReference>
<evidence type="ECO:0000259" key="6">
    <source>
        <dbReference type="Pfam" id="PF04542"/>
    </source>
</evidence>
<dbReference type="PANTHER" id="PTHR43133:SF25">
    <property type="entry name" value="RNA POLYMERASE SIGMA FACTOR RFAY-RELATED"/>
    <property type="match status" value="1"/>
</dbReference>
<evidence type="ECO:0000256" key="1">
    <source>
        <dbReference type="ARBA" id="ARBA00010641"/>
    </source>
</evidence>
<evidence type="ECO:0000313" key="8">
    <source>
        <dbReference type="EMBL" id="RUO79962.1"/>
    </source>
</evidence>
<dbReference type="AlphaFoldDB" id="A0A432ZQ43"/>
<dbReference type="GO" id="GO:0006352">
    <property type="term" value="P:DNA-templated transcription initiation"/>
    <property type="evidence" value="ECO:0007669"/>
    <property type="project" value="InterPro"/>
</dbReference>
<proteinExistence type="inferred from homology"/>
<accession>A0A432ZQ43</accession>
<feature type="domain" description="RNA polymerase sigma factor 70 region 4 type 2" evidence="7">
    <location>
        <begin position="127"/>
        <end position="177"/>
    </location>
</feature>
<keyword evidence="5" id="KW-0472">Membrane</keyword>
<comment type="caution">
    <text evidence="8">The sequence shown here is derived from an EMBL/GenBank/DDBJ whole genome shotgun (WGS) entry which is preliminary data.</text>
</comment>
<dbReference type="GO" id="GO:0003677">
    <property type="term" value="F:DNA binding"/>
    <property type="evidence" value="ECO:0007669"/>
    <property type="project" value="InterPro"/>
</dbReference>
<dbReference type="PANTHER" id="PTHR43133">
    <property type="entry name" value="RNA POLYMERASE ECF-TYPE SIGMA FACTO"/>
    <property type="match status" value="1"/>
</dbReference>
<evidence type="ECO:0000256" key="2">
    <source>
        <dbReference type="ARBA" id="ARBA00023015"/>
    </source>
</evidence>
<dbReference type="CDD" id="cd06171">
    <property type="entry name" value="Sigma70_r4"/>
    <property type="match status" value="1"/>
</dbReference>
<dbReference type="EMBL" id="PIQH01000007">
    <property type="protein sequence ID" value="RUO79962.1"/>
    <property type="molecule type" value="Genomic_DNA"/>
</dbReference>
<keyword evidence="2" id="KW-0805">Transcription regulation</keyword>
<sequence length="357" mass="39148">MNELTLQVAAAAQGDQQAYAKVVARTQNLVASVALGIVKDVRASEEVAQEAFILAWQKLGQLRRHASFLPWLRQMTRHCAYQWLEKEHPGRYQLMVNINQELEAQFDSDQPDTPEQQLSRDQQAQFLRQALDTLPDDTRDVVVLYYREQQSSQQVAELLGLSSAVVRQRLSRARGALAETLMKRVGKAALFTAPSLSVSAILGSSLTFASPPVAAAGWGAASSAGGFKWLAILGIYALALFGALAGIFIGSHQAQKWANTDADKAGLRRLRNQAAIFVVLAGGLFISSYQIDDGWVMPVVTYCIFLAGIVLYQRKVQRHITCPANKRWQCYLGYTLGLGGGTFGLVMGLVQSGRLTF</sequence>
<feature type="transmembrane region" description="Helical" evidence="5">
    <location>
        <begin position="295"/>
        <end position="312"/>
    </location>
</feature>
<dbReference type="InterPro" id="IPR039425">
    <property type="entry name" value="RNA_pol_sigma-70-like"/>
</dbReference>
<organism evidence="8 9">
    <name type="scientific">Idiomarina tyrosinivorans</name>
    <dbReference type="NCBI Taxonomy" id="1445662"/>
    <lineage>
        <taxon>Bacteria</taxon>
        <taxon>Pseudomonadati</taxon>
        <taxon>Pseudomonadota</taxon>
        <taxon>Gammaproteobacteria</taxon>
        <taxon>Alteromonadales</taxon>
        <taxon>Idiomarinaceae</taxon>
        <taxon>Idiomarina</taxon>
    </lineage>
</organism>
<dbReference type="Gene3D" id="1.10.1740.10">
    <property type="match status" value="1"/>
</dbReference>
<dbReference type="InterPro" id="IPR036388">
    <property type="entry name" value="WH-like_DNA-bd_sf"/>
</dbReference>
<dbReference type="InterPro" id="IPR013249">
    <property type="entry name" value="RNA_pol_sigma70_r4_t2"/>
</dbReference>
<keyword evidence="9" id="KW-1185">Reference proteome</keyword>
<dbReference type="NCBIfam" id="TIGR02937">
    <property type="entry name" value="sigma70-ECF"/>
    <property type="match status" value="1"/>
</dbReference>
<evidence type="ECO:0000256" key="4">
    <source>
        <dbReference type="ARBA" id="ARBA00023163"/>
    </source>
</evidence>
<dbReference type="Pfam" id="PF08281">
    <property type="entry name" value="Sigma70_r4_2"/>
    <property type="match status" value="1"/>
</dbReference>
<evidence type="ECO:0000259" key="7">
    <source>
        <dbReference type="Pfam" id="PF08281"/>
    </source>
</evidence>
<comment type="similarity">
    <text evidence="1">Belongs to the sigma-70 factor family. ECF subfamily.</text>
</comment>
<dbReference type="InterPro" id="IPR014284">
    <property type="entry name" value="RNA_pol_sigma-70_dom"/>
</dbReference>
<keyword evidence="5" id="KW-0812">Transmembrane</keyword>
<evidence type="ECO:0000313" key="9">
    <source>
        <dbReference type="Proteomes" id="UP000287996"/>
    </source>
</evidence>
<protein>
    <submittedName>
        <fullName evidence="8">RNA polymerase subunit sigma</fullName>
    </submittedName>
</protein>
<keyword evidence="5" id="KW-1133">Transmembrane helix</keyword>
<reference evidence="8 9" key="1">
    <citation type="journal article" date="2011" name="Front. Microbiol.">
        <title>Genomic signatures of strain selection and enhancement in Bacillus atrophaeus var. globigii, a historical biowarfare simulant.</title>
        <authorList>
            <person name="Gibbons H.S."/>
            <person name="Broomall S.M."/>
            <person name="McNew L.A."/>
            <person name="Daligault H."/>
            <person name="Chapman C."/>
            <person name="Bruce D."/>
            <person name="Karavis M."/>
            <person name="Krepps M."/>
            <person name="McGregor P.A."/>
            <person name="Hong C."/>
            <person name="Park K.H."/>
            <person name="Akmal A."/>
            <person name="Feldman A."/>
            <person name="Lin J.S."/>
            <person name="Chang W.E."/>
            <person name="Higgs B.W."/>
            <person name="Demirev P."/>
            <person name="Lindquist J."/>
            <person name="Liem A."/>
            <person name="Fochler E."/>
            <person name="Read T.D."/>
            <person name="Tapia R."/>
            <person name="Johnson S."/>
            <person name="Bishop-Lilly K.A."/>
            <person name="Detter C."/>
            <person name="Han C."/>
            <person name="Sozhamannan S."/>
            <person name="Rosenzweig C.N."/>
            <person name="Skowronski E.W."/>
        </authorList>
    </citation>
    <scope>NUCLEOTIDE SEQUENCE [LARGE SCALE GENOMIC DNA]</scope>
    <source>
        <strain evidence="8 9">CC-PW-9</strain>
    </source>
</reference>
<feature type="transmembrane region" description="Helical" evidence="5">
    <location>
        <begin position="332"/>
        <end position="350"/>
    </location>
</feature>
<dbReference type="SUPFAM" id="SSF88659">
    <property type="entry name" value="Sigma3 and sigma4 domains of RNA polymerase sigma factors"/>
    <property type="match status" value="1"/>
</dbReference>